<dbReference type="GO" id="GO:0030317">
    <property type="term" value="P:flagellated sperm motility"/>
    <property type="evidence" value="ECO:0007669"/>
    <property type="project" value="TreeGrafter"/>
</dbReference>
<feature type="non-terminal residue" evidence="1">
    <location>
        <position position="98"/>
    </location>
</feature>
<organism evidence="1 2">
    <name type="scientific">Adineta steineri</name>
    <dbReference type="NCBI Taxonomy" id="433720"/>
    <lineage>
        <taxon>Eukaryota</taxon>
        <taxon>Metazoa</taxon>
        <taxon>Spiralia</taxon>
        <taxon>Gnathifera</taxon>
        <taxon>Rotifera</taxon>
        <taxon>Eurotatoria</taxon>
        <taxon>Bdelloidea</taxon>
        <taxon>Adinetida</taxon>
        <taxon>Adinetidae</taxon>
        <taxon>Adineta</taxon>
    </lineage>
</organism>
<gene>
    <name evidence="1" type="ORF">OXD698_LOCUS47840</name>
</gene>
<name>A0A820JY27_9BILA</name>
<dbReference type="EMBL" id="CAJOAZ010019201">
    <property type="protein sequence ID" value="CAF4333786.1"/>
    <property type="molecule type" value="Genomic_DNA"/>
</dbReference>
<accession>A0A820JY27</accession>
<dbReference type="PANTHER" id="PTHR35249">
    <property type="entry name" value="DYNEIN REGULATORY COMPLEX SUBUNIT 7"/>
    <property type="match status" value="1"/>
</dbReference>
<dbReference type="Proteomes" id="UP000663844">
    <property type="component" value="Unassembled WGS sequence"/>
</dbReference>
<evidence type="ECO:0000313" key="1">
    <source>
        <dbReference type="EMBL" id="CAF4333786.1"/>
    </source>
</evidence>
<reference evidence="1" key="1">
    <citation type="submission" date="2021-02" db="EMBL/GenBank/DDBJ databases">
        <authorList>
            <person name="Nowell W R."/>
        </authorList>
    </citation>
    <scope>NUCLEOTIDE SEQUENCE</scope>
</reference>
<sequence length="98" mass="11608">MNDHIVNKTIEEKIDSESVIDVQQLNDINDQTDDISPPKTIIVDDILPISIVTCSNLEDYPESYRLNSKKEELILTFVENFRRQYHHIYRDRKTLFLN</sequence>
<proteinExistence type="predicted"/>
<dbReference type="InterPro" id="IPR033551">
    <property type="entry name" value="DRC7/lobo"/>
</dbReference>
<comment type="caution">
    <text evidence="1">The sequence shown here is derived from an EMBL/GenBank/DDBJ whole genome shotgun (WGS) entry which is preliminary data.</text>
</comment>
<protein>
    <submittedName>
        <fullName evidence="1">Uncharacterized protein</fullName>
    </submittedName>
</protein>
<dbReference type="AlphaFoldDB" id="A0A820JY27"/>
<dbReference type="GO" id="GO:0031514">
    <property type="term" value="C:motile cilium"/>
    <property type="evidence" value="ECO:0007669"/>
    <property type="project" value="TreeGrafter"/>
</dbReference>
<evidence type="ECO:0000313" key="2">
    <source>
        <dbReference type="Proteomes" id="UP000663844"/>
    </source>
</evidence>
<dbReference type="PANTHER" id="PTHR35249:SF2">
    <property type="entry name" value="DYNEIN REGULATORY COMPLEX SUBUNIT 7"/>
    <property type="match status" value="1"/>
</dbReference>